<dbReference type="EMBL" id="AAOH01000003">
    <property type="protein sequence ID" value="EAR28753.1"/>
    <property type="molecule type" value="Genomic_DNA"/>
</dbReference>
<dbReference type="Pfam" id="PF03724">
    <property type="entry name" value="META"/>
    <property type="match status" value="1"/>
</dbReference>
<dbReference type="PANTHER" id="PTHR35535">
    <property type="entry name" value="HEAT SHOCK PROTEIN HSLJ"/>
    <property type="match status" value="1"/>
</dbReference>
<dbReference type="InterPro" id="IPR005184">
    <property type="entry name" value="DUF306_Meta_HslJ"/>
</dbReference>
<evidence type="ECO:0000313" key="3">
    <source>
        <dbReference type="Proteomes" id="UP000006201"/>
    </source>
</evidence>
<dbReference type="PANTHER" id="PTHR35535:SF1">
    <property type="entry name" value="HEAT SHOCK PROTEIN HSLJ"/>
    <property type="match status" value="1"/>
</dbReference>
<feature type="domain" description="DUF306" evidence="1">
    <location>
        <begin position="151"/>
        <end position="259"/>
    </location>
</feature>
<dbReference type="InterPro" id="IPR038670">
    <property type="entry name" value="HslJ-like_sf"/>
</dbReference>
<dbReference type="AlphaFoldDB" id="A4C838"/>
<dbReference type="OrthoDB" id="5348860at2"/>
<evidence type="ECO:0000259" key="1">
    <source>
        <dbReference type="Pfam" id="PF03724"/>
    </source>
</evidence>
<accession>A4C838</accession>
<dbReference type="RefSeq" id="WP_009838015.1">
    <property type="nucleotide sequence ID" value="NZ_AAOH01000003.1"/>
</dbReference>
<dbReference type="InterPro" id="IPR039366">
    <property type="entry name" value="Pilotin"/>
</dbReference>
<organism evidence="2 3">
    <name type="scientific">Pseudoalteromonas tunicata D2</name>
    <dbReference type="NCBI Taxonomy" id="87626"/>
    <lineage>
        <taxon>Bacteria</taxon>
        <taxon>Pseudomonadati</taxon>
        <taxon>Pseudomonadota</taxon>
        <taxon>Gammaproteobacteria</taxon>
        <taxon>Alteromonadales</taxon>
        <taxon>Pseudoalteromonadaceae</taxon>
        <taxon>Pseudoalteromonas</taxon>
    </lineage>
</organism>
<keyword evidence="3" id="KW-1185">Reference proteome</keyword>
<reference evidence="2 3" key="1">
    <citation type="submission" date="2006-02" db="EMBL/GenBank/DDBJ databases">
        <authorList>
            <person name="Moran M.A."/>
            <person name="Kjelleberg S."/>
            <person name="Egan S."/>
            <person name="Saunders N."/>
            <person name="Thomas T."/>
            <person name="Ferriera S."/>
            <person name="Johnson J."/>
            <person name="Kravitz S."/>
            <person name="Halpern A."/>
            <person name="Remington K."/>
            <person name="Beeson K."/>
            <person name="Tran B."/>
            <person name="Rogers Y.-H."/>
            <person name="Friedman R."/>
            <person name="Venter J.C."/>
        </authorList>
    </citation>
    <scope>NUCLEOTIDE SEQUENCE [LARGE SCALE GENOMIC DNA]</scope>
    <source>
        <strain evidence="2 3">D2</strain>
    </source>
</reference>
<name>A4C838_9GAMM</name>
<dbReference type="eggNOG" id="COG3187">
    <property type="taxonomic scope" value="Bacteria"/>
</dbReference>
<dbReference type="Gene3D" id="2.40.128.270">
    <property type="match status" value="1"/>
</dbReference>
<dbReference type="Proteomes" id="UP000006201">
    <property type="component" value="Unassembled WGS sequence"/>
</dbReference>
<protein>
    <recommendedName>
        <fullName evidence="1">DUF306 domain-containing protein</fullName>
    </recommendedName>
</protein>
<sequence length="264" mass="29616">MSLNRLSNNLVFVFFLTLGCIVLTACQMQSSEHLNNQGEHEISVSYRDRSMLPPDSVLTITLEDVSIMDIAAPVISTAKTALHTAQPFKVTLPYSVDMIKPGLSYNVRAQIHAQDKLIYTSSTLLDPFKQNDAAVLNIEVERVKELKLNTPLTNTYWKVMLIGKEAVINDENSQELFLQLRSENRVKGFSGCNSFMGSYQNSEHALTFSQLASTRKMCQNTMAQENAFLNVLSQTTSYSIIGDDLQLLNQQQQPLASFKAVYFN</sequence>
<dbReference type="Pfam" id="PF09619">
    <property type="entry name" value="YscW"/>
    <property type="match status" value="1"/>
</dbReference>
<dbReference type="HOGENOM" id="CLU_085265_0_0_6"/>
<gene>
    <name evidence="2" type="ORF">PTD2_06914</name>
</gene>
<proteinExistence type="predicted"/>
<dbReference type="STRING" id="87626.PTD2_06914"/>
<evidence type="ECO:0000313" key="2">
    <source>
        <dbReference type="EMBL" id="EAR28753.1"/>
    </source>
</evidence>
<dbReference type="eggNOG" id="COG3126">
    <property type="taxonomic scope" value="Bacteria"/>
</dbReference>
<dbReference type="InterPro" id="IPR053147">
    <property type="entry name" value="Hsp_HslJ-like"/>
</dbReference>
<dbReference type="PROSITE" id="PS51257">
    <property type="entry name" value="PROKAR_LIPOPROTEIN"/>
    <property type="match status" value="1"/>
</dbReference>
<comment type="caution">
    <text evidence="2">The sequence shown here is derived from an EMBL/GenBank/DDBJ whole genome shotgun (WGS) entry which is preliminary data.</text>
</comment>